<protein>
    <submittedName>
        <fullName evidence="2">Uncharacterized protein</fullName>
    </submittedName>
</protein>
<comment type="caution">
    <text evidence="2">The sequence shown here is derived from an EMBL/GenBank/DDBJ whole genome shotgun (WGS) entry which is preliminary data.</text>
</comment>
<evidence type="ECO:0000313" key="2">
    <source>
        <dbReference type="EMBL" id="KAG5604235.1"/>
    </source>
</evidence>
<evidence type="ECO:0000256" key="1">
    <source>
        <dbReference type="SAM" id="MobiDB-lite"/>
    </source>
</evidence>
<reference evidence="2 3" key="1">
    <citation type="submission" date="2020-09" db="EMBL/GenBank/DDBJ databases">
        <title>De no assembly of potato wild relative species, Solanum commersonii.</title>
        <authorList>
            <person name="Cho K."/>
        </authorList>
    </citation>
    <scope>NUCLEOTIDE SEQUENCE [LARGE SCALE GENOMIC DNA]</scope>
    <source>
        <strain evidence="2">LZ3.2</strain>
        <tissue evidence="2">Leaf</tissue>
    </source>
</reference>
<gene>
    <name evidence="2" type="ORF">H5410_025727</name>
</gene>
<dbReference type="OrthoDB" id="1284371at2759"/>
<feature type="compositionally biased region" description="Basic and acidic residues" evidence="1">
    <location>
        <begin position="157"/>
        <end position="169"/>
    </location>
</feature>
<dbReference type="EMBL" id="JACXVP010000005">
    <property type="protein sequence ID" value="KAG5604235.1"/>
    <property type="molecule type" value="Genomic_DNA"/>
</dbReference>
<dbReference type="Proteomes" id="UP000824120">
    <property type="component" value="Chromosome 5"/>
</dbReference>
<proteinExistence type="predicted"/>
<sequence length="248" mass="27199">MSMWSPNNPPNGLVMSNTKLNKLCMEESDPMLKIIVRCKHENREEIDPRSQFILPKLVNKIKELEDEVWRRQIQINEQRVLIDNLTVEKRFKRTKLKWCTFDWKLTGIADALGAAGAIGGLPLAPFVCVADALGALQVVFLLTSSGPEIGAAPREPSSSKKSDSTRPETRSSASSVLGFAAVTGVVVEGDLRAAVVVGRVVVVEGDLGVEVVVRGVGVETDLIPPYPHEEHFLIKYGWGPQLHHQSSA</sequence>
<organism evidence="2 3">
    <name type="scientific">Solanum commersonii</name>
    <name type="common">Commerson's wild potato</name>
    <name type="synonym">Commerson's nightshade</name>
    <dbReference type="NCBI Taxonomy" id="4109"/>
    <lineage>
        <taxon>Eukaryota</taxon>
        <taxon>Viridiplantae</taxon>
        <taxon>Streptophyta</taxon>
        <taxon>Embryophyta</taxon>
        <taxon>Tracheophyta</taxon>
        <taxon>Spermatophyta</taxon>
        <taxon>Magnoliopsida</taxon>
        <taxon>eudicotyledons</taxon>
        <taxon>Gunneridae</taxon>
        <taxon>Pentapetalae</taxon>
        <taxon>asterids</taxon>
        <taxon>lamiids</taxon>
        <taxon>Solanales</taxon>
        <taxon>Solanaceae</taxon>
        <taxon>Solanoideae</taxon>
        <taxon>Solaneae</taxon>
        <taxon>Solanum</taxon>
    </lineage>
</organism>
<feature type="region of interest" description="Disordered" evidence="1">
    <location>
        <begin position="150"/>
        <end position="170"/>
    </location>
</feature>
<dbReference type="AlphaFoldDB" id="A0A9J5YTZ1"/>
<name>A0A9J5YTZ1_SOLCO</name>
<keyword evidence="3" id="KW-1185">Reference proteome</keyword>
<evidence type="ECO:0000313" key="3">
    <source>
        <dbReference type="Proteomes" id="UP000824120"/>
    </source>
</evidence>
<accession>A0A9J5YTZ1</accession>